<sequence>PDGAQHHDVRPVAGQPVIPVGEREVLAITLRCHVEGFFVQSPGAVAIQRQFLAPVDHGLIALVELV</sequence>
<organism evidence="1">
    <name type="scientific">Tanacetum cinerariifolium</name>
    <name type="common">Dalmatian daisy</name>
    <name type="synonym">Chrysanthemum cinerariifolium</name>
    <dbReference type="NCBI Taxonomy" id="118510"/>
    <lineage>
        <taxon>Eukaryota</taxon>
        <taxon>Viridiplantae</taxon>
        <taxon>Streptophyta</taxon>
        <taxon>Embryophyta</taxon>
        <taxon>Tracheophyta</taxon>
        <taxon>Spermatophyta</taxon>
        <taxon>Magnoliopsida</taxon>
        <taxon>eudicotyledons</taxon>
        <taxon>Gunneridae</taxon>
        <taxon>Pentapetalae</taxon>
        <taxon>asterids</taxon>
        <taxon>campanulids</taxon>
        <taxon>Asterales</taxon>
        <taxon>Asteraceae</taxon>
        <taxon>Asteroideae</taxon>
        <taxon>Anthemideae</taxon>
        <taxon>Anthemidinae</taxon>
        <taxon>Tanacetum</taxon>
    </lineage>
</organism>
<dbReference type="EMBL" id="BKCJ011860841">
    <property type="protein sequence ID" value="GFD59082.1"/>
    <property type="molecule type" value="Genomic_DNA"/>
</dbReference>
<accession>A0A699XG90</accession>
<comment type="caution">
    <text evidence="1">The sequence shown here is derived from an EMBL/GenBank/DDBJ whole genome shotgun (WGS) entry which is preliminary data.</text>
</comment>
<feature type="non-terminal residue" evidence="1">
    <location>
        <position position="66"/>
    </location>
</feature>
<reference evidence="1" key="1">
    <citation type="journal article" date="2019" name="Sci. Rep.">
        <title>Draft genome of Tanacetum cinerariifolium, the natural source of mosquito coil.</title>
        <authorList>
            <person name="Yamashiro T."/>
            <person name="Shiraishi A."/>
            <person name="Satake H."/>
            <person name="Nakayama K."/>
        </authorList>
    </citation>
    <scope>NUCLEOTIDE SEQUENCE</scope>
</reference>
<feature type="non-terminal residue" evidence="1">
    <location>
        <position position="1"/>
    </location>
</feature>
<proteinExistence type="predicted"/>
<name>A0A699XG90_TANCI</name>
<protein>
    <submittedName>
        <fullName evidence="1">Uncharacterized protein</fullName>
    </submittedName>
</protein>
<dbReference type="AlphaFoldDB" id="A0A699XG90"/>
<gene>
    <name evidence="1" type="ORF">Tci_931051</name>
</gene>
<evidence type="ECO:0000313" key="1">
    <source>
        <dbReference type="EMBL" id="GFD59082.1"/>
    </source>
</evidence>